<protein>
    <submittedName>
        <fullName evidence="2">Uncharacterized protein</fullName>
    </submittedName>
</protein>
<evidence type="ECO:0000313" key="2">
    <source>
        <dbReference type="EMBL" id="MUF08263.1"/>
    </source>
</evidence>
<keyword evidence="1" id="KW-0812">Transmembrane</keyword>
<accession>A0A6I3WLM3</accession>
<proteinExistence type="predicted"/>
<keyword evidence="1" id="KW-1133">Transmembrane helix</keyword>
<dbReference type="EMBL" id="WNNK01000045">
    <property type="protein sequence ID" value="MUF08263.1"/>
    <property type="molecule type" value="Genomic_DNA"/>
</dbReference>
<organism evidence="2 3">
    <name type="scientific">Pseudomonas spelaei</name>
    <dbReference type="NCBI Taxonomy" id="1055469"/>
    <lineage>
        <taxon>Bacteria</taxon>
        <taxon>Pseudomonadati</taxon>
        <taxon>Pseudomonadota</taxon>
        <taxon>Gammaproteobacteria</taxon>
        <taxon>Pseudomonadales</taxon>
        <taxon>Pseudomonadaceae</taxon>
        <taxon>Pseudomonas</taxon>
    </lineage>
</organism>
<evidence type="ECO:0000313" key="3">
    <source>
        <dbReference type="Proteomes" id="UP000438196"/>
    </source>
</evidence>
<reference evidence="2 3" key="1">
    <citation type="submission" date="2019-11" db="EMBL/GenBank/DDBJ databases">
        <title>Pseudomonas karstica sp. nov. and Pseudomonas spelaei sp. nov. from karst caves.</title>
        <authorList>
            <person name="Zeman M."/>
        </authorList>
    </citation>
    <scope>NUCLEOTIDE SEQUENCE [LARGE SCALE GENOMIC DNA]</scope>
    <source>
        <strain evidence="2 3">CCM 7893</strain>
    </source>
</reference>
<evidence type="ECO:0000256" key="1">
    <source>
        <dbReference type="SAM" id="Phobius"/>
    </source>
</evidence>
<keyword evidence="1" id="KW-0472">Membrane</keyword>
<name>A0A6I3WLM3_9PSED</name>
<gene>
    <name evidence="2" type="ORF">GNF76_28415</name>
</gene>
<dbReference type="Proteomes" id="UP000438196">
    <property type="component" value="Unassembled WGS sequence"/>
</dbReference>
<feature type="transmembrane region" description="Helical" evidence="1">
    <location>
        <begin position="39"/>
        <end position="59"/>
    </location>
</feature>
<sequence length="83" mass="9206">MLQLGDPRGIDHFGCGAMDVMNESRLFIGANMGLHTEELLVTFLGLLHLGIALSVFVLYRARARITVASTTVPWRSDWDLSCK</sequence>
<keyword evidence="3" id="KW-1185">Reference proteome</keyword>
<comment type="caution">
    <text evidence="2">The sequence shown here is derived from an EMBL/GenBank/DDBJ whole genome shotgun (WGS) entry which is preliminary data.</text>
</comment>
<dbReference type="AlphaFoldDB" id="A0A6I3WLM3"/>